<gene>
    <name evidence="1" type="ORF">LCGC14_0727260</name>
</gene>
<evidence type="ECO:0000313" key="1">
    <source>
        <dbReference type="EMBL" id="KKN41038.1"/>
    </source>
</evidence>
<protein>
    <submittedName>
        <fullName evidence="1">Uncharacterized protein</fullName>
    </submittedName>
</protein>
<organism evidence="1">
    <name type="scientific">marine sediment metagenome</name>
    <dbReference type="NCBI Taxonomy" id="412755"/>
    <lineage>
        <taxon>unclassified sequences</taxon>
        <taxon>metagenomes</taxon>
        <taxon>ecological metagenomes</taxon>
    </lineage>
</organism>
<reference evidence="1" key="1">
    <citation type="journal article" date="2015" name="Nature">
        <title>Complex archaea that bridge the gap between prokaryotes and eukaryotes.</title>
        <authorList>
            <person name="Spang A."/>
            <person name="Saw J.H."/>
            <person name="Jorgensen S.L."/>
            <person name="Zaremba-Niedzwiedzka K."/>
            <person name="Martijn J."/>
            <person name="Lind A.E."/>
            <person name="van Eijk R."/>
            <person name="Schleper C."/>
            <person name="Guy L."/>
            <person name="Ettema T.J."/>
        </authorList>
    </citation>
    <scope>NUCLEOTIDE SEQUENCE</scope>
</reference>
<sequence length="125" mass="13717">MFSTLLVHSADTERLAGPPDRFGQPGETFVALATNIICRLSTASKRSETSSPVTHEVLQADFVLYTFPDVDLQQTDRIREVRDKDGKVLAELLEVVAVKRILDGDGSAHHLEVMLIEVRSDGPAS</sequence>
<comment type="caution">
    <text evidence="1">The sequence shown here is derived from an EMBL/GenBank/DDBJ whole genome shotgun (WGS) entry which is preliminary data.</text>
</comment>
<dbReference type="EMBL" id="LAZR01001671">
    <property type="protein sequence ID" value="KKN41038.1"/>
    <property type="molecule type" value="Genomic_DNA"/>
</dbReference>
<dbReference type="AlphaFoldDB" id="A0A0F9THS7"/>
<name>A0A0F9THS7_9ZZZZ</name>
<accession>A0A0F9THS7</accession>
<proteinExistence type="predicted"/>